<dbReference type="AlphaFoldDB" id="A0AAV4YDS6"/>
<accession>A0AAV4YDS6</accession>
<dbReference type="EMBL" id="BPLR01001693">
    <property type="protein sequence ID" value="GIZ04161.1"/>
    <property type="molecule type" value="Genomic_DNA"/>
</dbReference>
<evidence type="ECO:0000313" key="2">
    <source>
        <dbReference type="Proteomes" id="UP001054945"/>
    </source>
</evidence>
<reference evidence="1 2" key="1">
    <citation type="submission" date="2021-06" db="EMBL/GenBank/DDBJ databases">
        <title>Caerostris extrusa draft genome.</title>
        <authorList>
            <person name="Kono N."/>
            <person name="Arakawa K."/>
        </authorList>
    </citation>
    <scope>NUCLEOTIDE SEQUENCE [LARGE SCALE GENOMIC DNA]</scope>
</reference>
<organism evidence="1 2">
    <name type="scientific">Caerostris extrusa</name>
    <name type="common">Bark spider</name>
    <name type="synonym">Caerostris bankana</name>
    <dbReference type="NCBI Taxonomy" id="172846"/>
    <lineage>
        <taxon>Eukaryota</taxon>
        <taxon>Metazoa</taxon>
        <taxon>Ecdysozoa</taxon>
        <taxon>Arthropoda</taxon>
        <taxon>Chelicerata</taxon>
        <taxon>Arachnida</taxon>
        <taxon>Araneae</taxon>
        <taxon>Araneomorphae</taxon>
        <taxon>Entelegynae</taxon>
        <taxon>Araneoidea</taxon>
        <taxon>Araneidae</taxon>
        <taxon>Caerostris</taxon>
    </lineage>
</organism>
<dbReference type="Proteomes" id="UP001054945">
    <property type="component" value="Unassembled WGS sequence"/>
</dbReference>
<comment type="caution">
    <text evidence="1">The sequence shown here is derived from an EMBL/GenBank/DDBJ whole genome shotgun (WGS) entry which is preliminary data.</text>
</comment>
<name>A0AAV4YDS6_CAEEX</name>
<gene>
    <name evidence="1" type="ORF">CEXT_182711</name>
</gene>
<protein>
    <submittedName>
        <fullName evidence="1">Uncharacterized protein</fullName>
    </submittedName>
</protein>
<evidence type="ECO:0000313" key="1">
    <source>
        <dbReference type="EMBL" id="GIZ04161.1"/>
    </source>
</evidence>
<sequence length="130" mass="14215">MVISSRQKAWLLHCLPEAAAATQVAPTVFLKNAPKQEGVVEPRLKSPSLGVGKGLFQNPPADENLRIKLGSIPKNNNNIGKVTLIINSKLMQFKGGKNKVRCQSMAELGGFPSESRKLEVNKDIPIYFMS</sequence>
<keyword evidence="2" id="KW-1185">Reference proteome</keyword>
<proteinExistence type="predicted"/>